<protein>
    <recommendedName>
        <fullName evidence="2">RING-type E3 ubiquitin transferase</fullName>
        <ecNumber evidence="2">2.3.2.27</ecNumber>
    </recommendedName>
</protein>
<keyword evidence="5 8" id="KW-0863">Zinc-finger</keyword>
<evidence type="ECO:0000256" key="8">
    <source>
        <dbReference type="PROSITE-ProRule" id="PRU00175"/>
    </source>
</evidence>
<sequence>MYLAGTRLNHSAKATVYEVSFCLYIRAIIKMTRIRKKARMIKDETEGAETKSMTSAAAAVPPSAASLPPTYWCHECDMSITLLLSQSPLICPGCSRSDLLREMEFNFPQSLPLLLPESDDGGGDESIPLLPPPDPDRSGLYPASAASIDALPSVLISDTDDRSLPSCAVCKDEFSLHSCVRRLPCSHLYHSDCIVPWLSLHNSCPICRSPLPCSDESYGGAGGPVRSQVVSAEGVGDDEAFLLAPNAANDGATVLTAALWQVRRYRLFRPPTSEAMNAALFEMEQVYEEELADSGETLLSECPLERHGEAMGTRNGSDDTTMIHEISENFA</sequence>
<feature type="domain" description="RING-type" evidence="9">
    <location>
        <begin position="167"/>
        <end position="208"/>
    </location>
</feature>
<keyword evidence="3" id="KW-0808">Transferase</keyword>
<dbReference type="Pfam" id="PF13639">
    <property type="entry name" value="zf-RING_2"/>
    <property type="match status" value="1"/>
</dbReference>
<evidence type="ECO:0000259" key="9">
    <source>
        <dbReference type="PROSITE" id="PS50089"/>
    </source>
</evidence>
<evidence type="ECO:0000256" key="5">
    <source>
        <dbReference type="ARBA" id="ARBA00022771"/>
    </source>
</evidence>
<keyword evidence="6" id="KW-0833">Ubl conjugation pathway</keyword>
<evidence type="ECO:0000256" key="4">
    <source>
        <dbReference type="ARBA" id="ARBA00022723"/>
    </source>
</evidence>
<proteinExistence type="predicted"/>
<dbReference type="SMART" id="SM00184">
    <property type="entry name" value="RING"/>
    <property type="match status" value="1"/>
</dbReference>
<dbReference type="GO" id="GO:0061630">
    <property type="term" value="F:ubiquitin protein ligase activity"/>
    <property type="evidence" value="ECO:0007669"/>
    <property type="project" value="UniProtKB-EC"/>
</dbReference>
<dbReference type="InterPro" id="IPR001841">
    <property type="entry name" value="Znf_RING"/>
</dbReference>
<comment type="catalytic activity">
    <reaction evidence="1">
        <text>S-ubiquitinyl-[E2 ubiquitin-conjugating enzyme]-L-cysteine + [acceptor protein]-L-lysine = [E2 ubiquitin-conjugating enzyme]-L-cysteine + N(6)-ubiquitinyl-[acceptor protein]-L-lysine.</text>
        <dbReference type="EC" id="2.3.2.27"/>
    </reaction>
</comment>
<dbReference type="Gene3D" id="3.30.40.10">
    <property type="entry name" value="Zinc/RING finger domain, C3HC4 (zinc finger)"/>
    <property type="match status" value="1"/>
</dbReference>
<keyword evidence="4" id="KW-0479">Metal-binding</keyword>
<evidence type="ECO:0000256" key="3">
    <source>
        <dbReference type="ARBA" id="ARBA00022679"/>
    </source>
</evidence>
<evidence type="ECO:0000313" key="11">
    <source>
        <dbReference type="Proteomes" id="UP000734854"/>
    </source>
</evidence>
<dbReference type="Pfam" id="PF14369">
    <property type="entry name" value="Zn_ribbon_19"/>
    <property type="match status" value="1"/>
</dbReference>
<comment type="caution">
    <text evidence="10">The sequence shown here is derived from an EMBL/GenBank/DDBJ whole genome shotgun (WGS) entry which is preliminary data.</text>
</comment>
<dbReference type="PANTHER" id="PTHR15710:SF230">
    <property type="entry name" value="OS08G0464400 PROTEIN"/>
    <property type="match status" value="1"/>
</dbReference>
<dbReference type="PROSITE" id="PS50089">
    <property type="entry name" value="ZF_RING_2"/>
    <property type="match status" value="1"/>
</dbReference>
<dbReference type="PANTHER" id="PTHR15710">
    <property type="entry name" value="E3 UBIQUITIN-PROTEIN LIGASE PRAJA"/>
    <property type="match status" value="1"/>
</dbReference>
<keyword evidence="7" id="KW-0862">Zinc</keyword>
<gene>
    <name evidence="10" type="ORF">ZIOFF_025156</name>
</gene>
<evidence type="ECO:0000256" key="1">
    <source>
        <dbReference type="ARBA" id="ARBA00000900"/>
    </source>
</evidence>
<organism evidence="10 11">
    <name type="scientific">Zingiber officinale</name>
    <name type="common">Ginger</name>
    <name type="synonym">Amomum zingiber</name>
    <dbReference type="NCBI Taxonomy" id="94328"/>
    <lineage>
        <taxon>Eukaryota</taxon>
        <taxon>Viridiplantae</taxon>
        <taxon>Streptophyta</taxon>
        <taxon>Embryophyta</taxon>
        <taxon>Tracheophyta</taxon>
        <taxon>Spermatophyta</taxon>
        <taxon>Magnoliopsida</taxon>
        <taxon>Liliopsida</taxon>
        <taxon>Zingiberales</taxon>
        <taxon>Zingiberaceae</taxon>
        <taxon>Zingiber</taxon>
    </lineage>
</organism>
<accession>A0A8J5LE15</accession>
<dbReference type="Proteomes" id="UP000734854">
    <property type="component" value="Unassembled WGS sequence"/>
</dbReference>
<evidence type="ECO:0000256" key="6">
    <source>
        <dbReference type="ARBA" id="ARBA00022786"/>
    </source>
</evidence>
<evidence type="ECO:0000313" key="10">
    <source>
        <dbReference type="EMBL" id="KAG6514786.1"/>
    </source>
</evidence>
<keyword evidence="11" id="KW-1185">Reference proteome</keyword>
<dbReference type="GO" id="GO:0008270">
    <property type="term" value="F:zinc ion binding"/>
    <property type="evidence" value="ECO:0007669"/>
    <property type="project" value="UniProtKB-KW"/>
</dbReference>
<dbReference type="GO" id="GO:0005737">
    <property type="term" value="C:cytoplasm"/>
    <property type="evidence" value="ECO:0007669"/>
    <property type="project" value="TreeGrafter"/>
</dbReference>
<dbReference type="GO" id="GO:0016567">
    <property type="term" value="P:protein ubiquitination"/>
    <property type="evidence" value="ECO:0007669"/>
    <property type="project" value="TreeGrafter"/>
</dbReference>
<evidence type="ECO:0000256" key="2">
    <source>
        <dbReference type="ARBA" id="ARBA00012483"/>
    </source>
</evidence>
<dbReference type="InterPro" id="IPR039525">
    <property type="entry name" value="RNF126-like_zinc-ribbon"/>
</dbReference>
<dbReference type="AlphaFoldDB" id="A0A8J5LE15"/>
<name>A0A8J5LE15_ZINOF</name>
<evidence type="ECO:0000256" key="7">
    <source>
        <dbReference type="ARBA" id="ARBA00022833"/>
    </source>
</evidence>
<dbReference type="EMBL" id="JACMSC010000007">
    <property type="protein sequence ID" value="KAG6514786.1"/>
    <property type="molecule type" value="Genomic_DNA"/>
</dbReference>
<dbReference type="InterPro" id="IPR013083">
    <property type="entry name" value="Znf_RING/FYVE/PHD"/>
</dbReference>
<dbReference type="EC" id="2.3.2.27" evidence="2"/>
<reference evidence="10 11" key="1">
    <citation type="submission" date="2020-08" db="EMBL/GenBank/DDBJ databases">
        <title>Plant Genome Project.</title>
        <authorList>
            <person name="Zhang R.-G."/>
        </authorList>
    </citation>
    <scope>NUCLEOTIDE SEQUENCE [LARGE SCALE GENOMIC DNA]</scope>
    <source>
        <tissue evidence="10">Rhizome</tissue>
    </source>
</reference>
<dbReference type="SUPFAM" id="SSF57850">
    <property type="entry name" value="RING/U-box"/>
    <property type="match status" value="1"/>
</dbReference>